<sequence>MTIDCEKPKCYDLSTTSVSCFSFLFRKPTKDWFGKCCAGHDCFLLDACIPAILHLSQREEELVLRECDEDRLFDFVCKFWDYVSEAVCYDCINIFESLMRLHLAKCPSNGPLSSWARNIGKFLANSPSSCRGRYRCILVYNKIMVSFSEDLTDKLLCEELYSLLSNPTLVAVVSELIAFDIIRNYGKSDRLLLHSNLLRASLHSPMKAIRTAVRDRLLPEFSKNSLLLDWVVENLKTFQSGDVNSTVSLEVPLYIAKFCLFHQKGNGNVLEWTSFIDESVVISALLNATAQIRVMAWNLICDHPKLAAPISNRQLELCKCFLATNMAEQSPAIRLSILSGLKKILIRIRENGRNILRNGTDEFTLEPYVNFICSLRDLCFENLVEYANFSRRIMALQMLEYLFLENYLVSDDNDLFFKFSTSKLRPTETQILRILRCLDDSYELCQISALRLLSSSFFEIHNFDFASYLVEMKKQMFSIRSLFTLTSGYRLRFYLKKNPDNLKEVFYYLLNMCKDRVKLISEDLLMIATNHGFVYSLLSAVCVVLELLDLRSVLTNSDSYAASINQDLLPMCFEISELVAPVVNSMSPEGFVPNDHIKVFADVKNFEKSKENTDFHQALLASCWRSHKYVSAIFYIIIKKWLGSPVLSSEAALLICNYYWRQLTECKHCGAIETAIEGFEALCAKLWSFALADCPEFKDLPCPDAWVKQILDLIDDEKNVLCATRRSAGLPHLIIAVLVKEPITNDAQCLKRTMIAVLETERKSYETQVHGLNIIRAVFLNSRLSELVLCYVEPAINFCFASFGSNSWAVRSAASQLFVALITRMFGIPRSTQLSLHPHEKNRMSSFEFFTRFPSLYDSLHRQFHENEKSVSHLRMFAVLILLTHLFPSPRHREIYSLSTYVLPLFKFLLSCRAMRLRELSAAALTSICEIQDADFLLKWVSRVGLTAYTQNEICSIIFMLMEFTDTFNECELRNSIQSLVGRVESDKQFQRWCDYNRFLFLKLLLKMRYRFTVSSIEEFILSDAVLVFRPLAKWICNEISCNIKNLLMRSKPLRFEFWRALSKSTIAKLDDTKLIQLAVCDFRNSGSFVQRHILTLFLNSTAPNLSQLFDIFSVKHFLHELSEMSRQSNRHLINLLLIKLDQKDWRFKWLYNSAIDEDQKVQYIAVRALELLLKKGHPDVQLCKVIVLLLKNENEVIREKVAELCSHVVNRKIASLNPEILFWWFVKRYPNIEEIVIQYSKFGSNERTHLFDACVSNPYIEATSICSEYLSNVLQLIS</sequence>
<proteinExistence type="inferred from homology"/>
<dbReference type="PANTHER" id="PTHR14387:SF7">
    <property type="entry name" value="THYROID ADENOMA-ASSOCIATED PROTEIN"/>
    <property type="match status" value="1"/>
</dbReference>
<dbReference type="WBParaSite" id="sdigi.contig14.g1419.t1">
    <property type="protein sequence ID" value="sdigi.contig14.g1419.t1"/>
    <property type="gene ID" value="sdigi.contig14.g1419"/>
</dbReference>
<dbReference type="InterPro" id="IPR056842">
    <property type="entry name" value="THADA-like_TPR_C"/>
</dbReference>
<evidence type="ECO:0000256" key="2">
    <source>
        <dbReference type="ARBA" id="ARBA00022694"/>
    </source>
</evidence>
<dbReference type="Proteomes" id="UP000887581">
    <property type="component" value="Unplaced"/>
</dbReference>
<organism evidence="7 8">
    <name type="scientific">Setaria digitata</name>
    <dbReference type="NCBI Taxonomy" id="48799"/>
    <lineage>
        <taxon>Eukaryota</taxon>
        <taxon>Metazoa</taxon>
        <taxon>Ecdysozoa</taxon>
        <taxon>Nematoda</taxon>
        <taxon>Chromadorea</taxon>
        <taxon>Rhabditida</taxon>
        <taxon>Spirurina</taxon>
        <taxon>Spiruromorpha</taxon>
        <taxon>Filarioidea</taxon>
        <taxon>Setariidae</taxon>
        <taxon>Setaria</taxon>
    </lineage>
</organism>
<dbReference type="GO" id="GO:0030488">
    <property type="term" value="P:tRNA methylation"/>
    <property type="evidence" value="ECO:0007669"/>
    <property type="project" value="TreeGrafter"/>
</dbReference>
<evidence type="ECO:0000313" key="7">
    <source>
        <dbReference type="Proteomes" id="UP000887581"/>
    </source>
</evidence>
<evidence type="ECO:0000256" key="1">
    <source>
        <dbReference type="ARBA" id="ARBA00010409"/>
    </source>
</evidence>
<feature type="domain" description="DUF2428" evidence="4">
    <location>
        <begin position="566"/>
        <end position="809"/>
    </location>
</feature>
<dbReference type="PANTHER" id="PTHR14387">
    <property type="entry name" value="THADA/DEATH RECEPTOR INTERACTING PROTEIN"/>
    <property type="match status" value="1"/>
</dbReference>
<dbReference type="InterPro" id="IPR056843">
    <property type="entry name" value="THADA-like_TPR"/>
</dbReference>
<dbReference type="InterPro" id="IPR019442">
    <property type="entry name" value="THADA/TRM732_DUF2428"/>
</dbReference>
<keyword evidence="2" id="KW-0819">tRNA processing</keyword>
<name>A0A915PJZ5_9BILA</name>
<evidence type="ECO:0000259" key="4">
    <source>
        <dbReference type="Pfam" id="PF10350"/>
    </source>
</evidence>
<dbReference type="SUPFAM" id="SSF48371">
    <property type="entry name" value="ARM repeat"/>
    <property type="match status" value="1"/>
</dbReference>
<reference evidence="8" key="1">
    <citation type="submission" date="2022-11" db="UniProtKB">
        <authorList>
            <consortium name="WormBaseParasite"/>
        </authorList>
    </citation>
    <scope>IDENTIFICATION</scope>
</reference>
<accession>A0A915PJZ5</accession>
<dbReference type="Pfam" id="PF10350">
    <property type="entry name" value="DUF2428"/>
    <property type="match status" value="1"/>
</dbReference>
<dbReference type="InterPro" id="IPR051954">
    <property type="entry name" value="tRNA_methyltransferase_THADA"/>
</dbReference>
<comment type="similarity">
    <text evidence="1">Belongs to the THADA family.</text>
</comment>
<feature type="domain" description="tRNA (32-2'-O)-methyltransferase regulator THADA-like C-terminal TPR repeats region" evidence="6">
    <location>
        <begin position="811"/>
        <end position="934"/>
    </location>
</feature>
<dbReference type="GO" id="GO:0005829">
    <property type="term" value="C:cytosol"/>
    <property type="evidence" value="ECO:0007669"/>
    <property type="project" value="TreeGrafter"/>
</dbReference>
<evidence type="ECO:0000256" key="3">
    <source>
        <dbReference type="ARBA" id="ARBA00035698"/>
    </source>
</evidence>
<protein>
    <recommendedName>
        <fullName evidence="3">tRNA (32-2'-O)-methyltransferase regulator THADA</fullName>
    </recommendedName>
</protein>
<dbReference type="AlphaFoldDB" id="A0A915PJZ5"/>
<evidence type="ECO:0000259" key="5">
    <source>
        <dbReference type="Pfam" id="PF25150"/>
    </source>
</evidence>
<dbReference type="Pfam" id="PF25150">
    <property type="entry name" value="TPR_Trm732"/>
    <property type="match status" value="1"/>
</dbReference>
<dbReference type="InterPro" id="IPR016024">
    <property type="entry name" value="ARM-type_fold"/>
</dbReference>
<evidence type="ECO:0000313" key="8">
    <source>
        <dbReference type="WBParaSite" id="sdigi.contig14.g1419.t1"/>
    </source>
</evidence>
<keyword evidence="7" id="KW-1185">Reference proteome</keyword>
<dbReference type="Pfam" id="PF25151">
    <property type="entry name" value="TPR_Trm732_C"/>
    <property type="match status" value="1"/>
</dbReference>
<feature type="domain" description="tRNA (32-2'-O)-methyltransferase regulator THADA-like TPR repeats region" evidence="5">
    <location>
        <begin position="202"/>
        <end position="403"/>
    </location>
</feature>
<evidence type="ECO:0000259" key="6">
    <source>
        <dbReference type="Pfam" id="PF25151"/>
    </source>
</evidence>